<dbReference type="Proteomes" id="UP001162834">
    <property type="component" value="Chromosome"/>
</dbReference>
<dbReference type="EMBL" id="CP087164">
    <property type="protein sequence ID" value="UGS34834.1"/>
    <property type="molecule type" value="Genomic_DNA"/>
</dbReference>
<dbReference type="RefSeq" id="WP_259314500.1">
    <property type="nucleotide sequence ID" value="NZ_CP087164.1"/>
</dbReference>
<keyword evidence="2 4" id="KW-0560">Oxidoreductase</keyword>
<evidence type="ECO:0000256" key="1">
    <source>
        <dbReference type="ARBA" id="ARBA00006484"/>
    </source>
</evidence>
<dbReference type="PANTHER" id="PTHR45024:SF2">
    <property type="entry name" value="SCP2 DOMAIN-CONTAINING PROTEIN"/>
    <property type="match status" value="1"/>
</dbReference>
<dbReference type="EC" id="1.3.1.87" evidence="4"/>
<proteinExistence type="inferred from homology"/>
<sequence length="291" mass="29845">MGMLADRAIVVTGAGGGLGRAYAIAAAAEGAAVVVNDVDEGAASAVADQIAADGGRAVAHAGSVADWAAAGAAVDRCTQAFGRLDGLINNAGISHVGDPWREEAGERARAIVEVNLLGTMYCGIHALRAMVAQRSGAILNVTSGALLGLLEHSLYGASKGGVVALTWGWAVDAAPYGVRVNAISPLARTAMSEVWVNRDAAHMDEPPPESVAPLAVFLLSDRAADVNGQVVRLDACGLSIMRPPAFPEPLPLADRSLDGVAAAFGELRRDLQPVGFSRLDLRDVGTGRVVR</sequence>
<evidence type="ECO:0000313" key="5">
    <source>
        <dbReference type="Proteomes" id="UP001162834"/>
    </source>
</evidence>
<evidence type="ECO:0000256" key="3">
    <source>
        <dbReference type="RuleBase" id="RU000363"/>
    </source>
</evidence>
<dbReference type="SUPFAM" id="SSF51735">
    <property type="entry name" value="NAD(P)-binding Rossmann-fold domains"/>
    <property type="match status" value="1"/>
</dbReference>
<evidence type="ECO:0000256" key="2">
    <source>
        <dbReference type="ARBA" id="ARBA00023002"/>
    </source>
</evidence>
<dbReference type="AlphaFoldDB" id="A0A9E6XUX0"/>
<reference evidence="4" key="1">
    <citation type="journal article" date="2022" name="Int. J. Syst. Evol. Microbiol.">
        <title>Pseudomonas aegrilactucae sp. nov. and Pseudomonas morbosilactucae sp. nov., pathogens causing bacterial rot of lettuce in Japan.</title>
        <authorList>
            <person name="Sawada H."/>
            <person name="Fujikawa T."/>
            <person name="Satou M."/>
        </authorList>
    </citation>
    <scope>NUCLEOTIDE SEQUENCE</scope>
    <source>
        <strain evidence="4">0166_1</strain>
    </source>
</reference>
<accession>A0A9E6XUX0</accession>
<dbReference type="Gene3D" id="3.40.50.720">
    <property type="entry name" value="NAD(P)-binding Rossmann-like Domain"/>
    <property type="match status" value="1"/>
</dbReference>
<dbReference type="PRINTS" id="PR00081">
    <property type="entry name" value="GDHRDH"/>
</dbReference>
<dbReference type="InterPro" id="IPR051687">
    <property type="entry name" value="Peroxisomal_Beta-Oxidation"/>
</dbReference>
<name>A0A9E6XUX0_9ACTN</name>
<dbReference type="InterPro" id="IPR002347">
    <property type="entry name" value="SDR_fam"/>
</dbReference>
<comment type="similarity">
    <text evidence="1 3">Belongs to the short-chain dehydrogenases/reductases (SDR) family.</text>
</comment>
<dbReference type="GO" id="GO:0018498">
    <property type="term" value="F:2,3-dihydroxy-2,3-dihydro-phenylpropionate dehydrogenase activity"/>
    <property type="evidence" value="ECO:0007669"/>
    <property type="project" value="UniProtKB-EC"/>
</dbReference>
<dbReference type="KEGG" id="sbae:DSM104329_01216"/>
<protein>
    <submittedName>
        <fullName evidence="4">3-phenylpropionate-dihydrodiol/cinnamic acid-dihydrodiol dehydrogenase</fullName>
        <ecNumber evidence="4">1.3.1.87</ecNumber>
    </submittedName>
</protein>
<keyword evidence="5" id="KW-1185">Reference proteome</keyword>
<evidence type="ECO:0000313" key="4">
    <source>
        <dbReference type="EMBL" id="UGS34834.1"/>
    </source>
</evidence>
<dbReference type="CDD" id="cd05233">
    <property type="entry name" value="SDR_c"/>
    <property type="match status" value="1"/>
</dbReference>
<dbReference type="PANTHER" id="PTHR45024">
    <property type="entry name" value="DEHYDROGENASES, SHORT CHAIN"/>
    <property type="match status" value="1"/>
</dbReference>
<gene>
    <name evidence="4" type="primary">hcaB_3</name>
    <name evidence="4" type="ORF">DSM104329_01216</name>
</gene>
<dbReference type="Pfam" id="PF00106">
    <property type="entry name" value="adh_short"/>
    <property type="match status" value="1"/>
</dbReference>
<organism evidence="4 5">
    <name type="scientific">Capillimicrobium parvum</name>
    <dbReference type="NCBI Taxonomy" id="2884022"/>
    <lineage>
        <taxon>Bacteria</taxon>
        <taxon>Bacillati</taxon>
        <taxon>Actinomycetota</taxon>
        <taxon>Thermoleophilia</taxon>
        <taxon>Solirubrobacterales</taxon>
        <taxon>Capillimicrobiaceae</taxon>
        <taxon>Capillimicrobium</taxon>
    </lineage>
</organism>
<dbReference type="InterPro" id="IPR036291">
    <property type="entry name" value="NAD(P)-bd_dom_sf"/>
</dbReference>
<dbReference type="PRINTS" id="PR00080">
    <property type="entry name" value="SDRFAMILY"/>
</dbReference>